<reference evidence="1" key="1">
    <citation type="submission" date="2018-05" db="EMBL/GenBank/DDBJ databases">
        <authorList>
            <person name="Lanie J.A."/>
            <person name="Ng W.-L."/>
            <person name="Kazmierczak K.M."/>
            <person name="Andrzejewski T.M."/>
            <person name="Davidsen T.M."/>
            <person name="Wayne K.J."/>
            <person name="Tettelin H."/>
            <person name="Glass J.I."/>
            <person name="Rusch D."/>
            <person name="Podicherti R."/>
            <person name="Tsui H.-C.T."/>
            <person name="Winkler M.E."/>
        </authorList>
    </citation>
    <scope>NUCLEOTIDE SEQUENCE</scope>
</reference>
<feature type="non-terminal residue" evidence="1">
    <location>
        <position position="1"/>
    </location>
</feature>
<proteinExistence type="predicted"/>
<accession>A0A382Z0S6</accession>
<organism evidence="1">
    <name type="scientific">marine metagenome</name>
    <dbReference type="NCBI Taxonomy" id="408172"/>
    <lineage>
        <taxon>unclassified sequences</taxon>
        <taxon>metagenomes</taxon>
        <taxon>ecological metagenomes</taxon>
    </lineage>
</organism>
<evidence type="ECO:0000313" key="1">
    <source>
        <dbReference type="EMBL" id="SVD89127.1"/>
    </source>
</evidence>
<protein>
    <recommendedName>
        <fullName evidence="2">Radical SAM core domain-containing protein</fullName>
    </recommendedName>
</protein>
<dbReference type="AlphaFoldDB" id="A0A382Z0S6"/>
<gene>
    <name evidence="1" type="ORF">METZ01_LOCUS441981</name>
</gene>
<dbReference type="EMBL" id="UINC01180101">
    <property type="protein sequence ID" value="SVD89127.1"/>
    <property type="molecule type" value="Genomic_DNA"/>
</dbReference>
<sequence>PRVHKVLQKVVDSGHAEHLFLHLITNATSWNSRIESVISKFKHVTINFSFDGTGKLEEYLRHGTKWDRHEQIFHEVFKLPNLHWAGIGSVVQPQSIFQIKDTMKWFLDGYRQYFPKHRGISFLPIVDPMFLSICWLDDDHKAEINVLLVECIDEYKMNKKEIQWFRTIRSELNREISGHTTQAISPGRKKRLMLQFVRHQMALDDVRGTDTLAIEPKLTRYYDRCKSDFQSEVLNFDIDGVVNGPA</sequence>
<evidence type="ECO:0008006" key="2">
    <source>
        <dbReference type="Google" id="ProtNLM"/>
    </source>
</evidence>
<name>A0A382Z0S6_9ZZZZ</name>